<dbReference type="Pfam" id="PF04082">
    <property type="entry name" value="Fungal_trans"/>
    <property type="match status" value="1"/>
</dbReference>
<feature type="domain" description="Xylanolytic transcriptional activator regulatory" evidence="2">
    <location>
        <begin position="104"/>
        <end position="177"/>
    </location>
</feature>
<dbReference type="GO" id="GO:0006351">
    <property type="term" value="P:DNA-templated transcription"/>
    <property type="evidence" value="ECO:0007669"/>
    <property type="project" value="InterPro"/>
</dbReference>
<keyword evidence="1" id="KW-0539">Nucleus</keyword>
<dbReference type="InterPro" id="IPR007219">
    <property type="entry name" value="XnlR_reg_dom"/>
</dbReference>
<comment type="caution">
    <text evidence="3">The sequence shown here is derived from an EMBL/GenBank/DDBJ whole genome shotgun (WGS) entry which is preliminary data.</text>
</comment>
<dbReference type="OrthoDB" id="103819at2759"/>
<dbReference type="PANTHER" id="PTHR46910:SF5">
    <property type="entry name" value="ZN(II)2CYS6 TRANSCRIPTION FACTOR (EUROFUNG)"/>
    <property type="match status" value="1"/>
</dbReference>
<dbReference type="AlphaFoldDB" id="A0A507AY26"/>
<protein>
    <recommendedName>
        <fullName evidence="2">Xylanolytic transcriptional activator regulatory domain-containing protein</fullName>
    </recommendedName>
</protein>
<proteinExistence type="predicted"/>
<dbReference type="InParanoid" id="A0A507AY26"/>
<gene>
    <name evidence="3" type="ORF">E0L32_001162</name>
</gene>
<accession>A0A507AY26</accession>
<reference evidence="3 4" key="1">
    <citation type="submission" date="2019-06" db="EMBL/GenBank/DDBJ databases">
        <title>Draft genome sequence of the filamentous fungus Phialemoniopsis curvata isolated from diesel fuel.</title>
        <authorList>
            <person name="Varaljay V.A."/>
            <person name="Lyon W.J."/>
            <person name="Crouch A.L."/>
            <person name="Drake C.E."/>
            <person name="Hollomon J.M."/>
            <person name="Nadeau L.J."/>
            <person name="Nunn H.S."/>
            <person name="Stevenson B.S."/>
            <person name="Bojanowski C.L."/>
            <person name="Crookes-Goodson W.J."/>
        </authorList>
    </citation>
    <scope>NUCLEOTIDE SEQUENCE [LARGE SCALE GENOMIC DNA]</scope>
    <source>
        <strain evidence="3 4">D216</strain>
    </source>
</reference>
<dbReference type="InterPro" id="IPR050987">
    <property type="entry name" value="AtrR-like"/>
</dbReference>
<dbReference type="CDD" id="cd12148">
    <property type="entry name" value="fungal_TF_MHR"/>
    <property type="match status" value="1"/>
</dbReference>
<dbReference type="STRING" id="1093900.A0A507AY26"/>
<evidence type="ECO:0000256" key="1">
    <source>
        <dbReference type="ARBA" id="ARBA00023242"/>
    </source>
</evidence>
<name>A0A507AY26_9PEZI</name>
<organism evidence="3 4">
    <name type="scientific">Thyridium curvatum</name>
    <dbReference type="NCBI Taxonomy" id="1093900"/>
    <lineage>
        <taxon>Eukaryota</taxon>
        <taxon>Fungi</taxon>
        <taxon>Dikarya</taxon>
        <taxon>Ascomycota</taxon>
        <taxon>Pezizomycotina</taxon>
        <taxon>Sordariomycetes</taxon>
        <taxon>Sordariomycetidae</taxon>
        <taxon>Thyridiales</taxon>
        <taxon>Thyridiaceae</taxon>
        <taxon>Thyridium</taxon>
    </lineage>
</organism>
<dbReference type="EMBL" id="SKBQ01000004">
    <property type="protein sequence ID" value="TPX11344.1"/>
    <property type="molecule type" value="Genomic_DNA"/>
</dbReference>
<dbReference type="GeneID" id="41968609"/>
<sequence length="476" mass="53385">MLCFVALDDFTEHCRRVYFAAEDYPPAIFIIVIVGLFYMFQEKIGTASNDDRLDEYKRYSDLCRVNLETALAHLNLLFPATKENIEALLIGASWAVEISKPSLAWQLNIMASQLCQTLGYHRASTFRDLSPEARDMDNRPILFWLAYMLDRGLALRLGRSPTIPDYDITVPREIRHSAITPEWQEILGMWVKHAEVQGNIYEKLYSPRALGEPVEKRVEAARGLVQEIKVMSTSAHLMRTRLPQRKGLTPDFNSTTLDMLVKSDEVSLLSSLTMVYRAIPPPPGARSTFNMECVESAREAIQMHLYCMDLLVTSEYLTEAYLHWTILYAPFTPFIVLFCHVIETSNADDVRRLSGFLGSLQSTSAVSEAVAKLHGICQILYNVAVLYVDAKAKSQEDQAMFPIGNEVDMYLSALGFANAPTDEAMAGAGLENMTPGGAGEMAQAAQLGDWYSGNRYMMGLLEEDLSQFGQMNWSGS</sequence>
<dbReference type="PANTHER" id="PTHR46910">
    <property type="entry name" value="TRANSCRIPTION FACTOR PDR1"/>
    <property type="match status" value="1"/>
</dbReference>
<dbReference type="GO" id="GO:0003700">
    <property type="term" value="F:DNA-binding transcription factor activity"/>
    <property type="evidence" value="ECO:0007669"/>
    <property type="project" value="InterPro"/>
</dbReference>
<dbReference type="Proteomes" id="UP000319257">
    <property type="component" value="Unassembled WGS sequence"/>
</dbReference>
<dbReference type="GO" id="GO:0008270">
    <property type="term" value="F:zinc ion binding"/>
    <property type="evidence" value="ECO:0007669"/>
    <property type="project" value="InterPro"/>
</dbReference>
<dbReference type="SMART" id="SM00906">
    <property type="entry name" value="Fungal_trans"/>
    <property type="match status" value="1"/>
</dbReference>
<keyword evidence="4" id="KW-1185">Reference proteome</keyword>
<evidence type="ECO:0000313" key="4">
    <source>
        <dbReference type="Proteomes" id="UP000319257"/>
    </source>
</evidence>
<evidence type="ECO:0000259" key="2">
    <source>
        <dbReference type="SMART" id="SM00906"/>
    </source>
</evidence>
<dbReference type="GO" id="GO:0003677">
    <property type="term" value="F:DNA binding"/>
    <property type="evidence" value="ECO:0007669"/>
    <property type="project" value="InterPro"/>
</dbReference>
<dbReference type="RefSeq" id="XP_030993055.1">
    <property type="nucleotide sequence ID" value="XM_031134414.1"/>
</dbReference>
<evidence type="ECO:0000313" key="3">
    <source>
        <dbReference type="EMBL" id="TPX11344.1"/>
    </source>
</evidence>